<evidence type="ECO:0000313" key="2">
    <source>
        <dbReference type="EMBL" id="KAJ5733432.1"/>
    </source>
</evidence>
<gene>
    <name evidence="2" type="ORF">N7493_002218</name>
</gene>
<evidence type="ECO:0000256" key="1">
    <source>
        <dbReference type="SAM" id="Phobius"/>
    </source>
</evidence>
<keyword evidence="3" id="KW-1185">Reference proteome</keyword>
<keyword evidence="1" id="KW-0812">Transmembrane</keyword>
<sequence length="92" mass="10433">MATTDGIKHLADVAAAATWPFCALATMLFFMRVFSCWRLKNEARTWEDLVLAISWMMEIIQALSSTRLCQSTRPHPSTGNRAKRCVWGLVDE</sequence>
<keyword evidence="1" id="KW-1133">Transmembrane helix</keyword>
<name>A0AAD6HRF5_9EURO</name>
<evidence type="ECO:0000313" key="3">
    <source>
        <dbReference type="Proteomes" id="UP001215712"/>
    </source>
</evidence>
<accession>A0AAD6HRF5</accession>
<dbReference type="AlphaFoldDB" id="A0AAD6HRF5"/>
<protein>
    <submittedName>
        <fullName evidence="2">Uncharacterized protein</fullName>
    </submittedName>
</protein>
<dbReference type="Proteomes" id="UP001215712">
    <property type="component" value="Unassembled WGS sequence"/>
</dbReference>
<comment type="caution">
    <text evidence="2">The sequence shown here is derived from an EMBL/GenBank/DDBJ whole genome shotgun (WGS) entry which is preliminary data.</text>
</comment>
<proteinExistence type="predicted"/>
<dbReference type="EMBL" id="JAQJAN010000003">
    <property type="protein sequence ID" value="KAJ5733432.1"/>
    <property type="molecule type" value="Genomic_DNA"/>
</dbReference>
<feature type="transmembrane region" description="Helical" evidence="1">
    <location>
        <begin position="13"/>
        <end position="34"/>
    </location>
</feature>
<organism evidence="2 3">
    <name type="scientific">Penicillium malachiteum</name>
    <dbReference type="NCBI Taxonomy" id="1324776"/>
    <lineage>
        <taxon>Eukaryota</taxon>
        <taxon>Fungi</taxon>
        <taxon>Dikarya</taxon>
        <taxon>Ascomycota</taxon>
        <taxon>Pezizomycotina</taxon>
        <taxon>Eurotiomycetes</taxon>
        <taxon>Eurotiomycetidae</taxon>
        <taxon>Eurotiales</taxon>
        <taxon>Aspergillaceae</taxon>
        <taxon>Penicillium</taxon>
    </lineage>
</organism>
<reference evidence="2" key="2">
    <citation type="submission" date="2023-01" db="EMBL/GenBank/DDBJ databases">
        <authorList>
            <person name="Petersen C."/>
        </authorList>
    </citation>
    <scope>NUCLEOTIDE SEQUENCE</scope>
    <source>
        <strain evidence="2">IBT 17514</strain>
    </source>
</reference>
<keyword evidence="1" id="KW-0472">Membrane</keyword>
<reference evidence="2" key="1">
    <citation type="journal article" date="2023" name="IMA Fungus">
        <title>Comparative genomic study of the Penicillium genus elucidates a diverse pangenome and 15 lateral gene transfer events.</title>
        <authorList>
            <person name="Petersen C."/>
            <person name="Sorensen T."/>
            <person name="Nielsen M.R."/>
            <person name="Sondergaard T.E."/>
            <person name="Sorensen J.L."/>
            <person name="Fitzpatrick D.A."/>
            <person name="Frisvad J.C."/>
            <person name="Nielsen K.L."/>
        </authorList>
    </citation>
    <scope>NUCLEOTIDE SEQUENCE</scope>
    <source>
        <strain evidence="2">IBT 17514</strain>
    </source>
</reference>